<feature type="domain" description="DHHA1" evidence="7">
    <location>
        <begin position="340"/>
        <end position="435"/>
    </location>
</feature>
<dbReference type="Pfam" id="PF01368">
    <property type="entry name" value="DHH"/>
    <property type="match status" value="1"/>
</dbReference>
<reference evidence="9" key="1">
    <citation type="journal article" date="2013" name="Extremophiles">
        <title>Proteinivorax tanatarense gen. nov., sp. nov., an anaerobic, haloalkaliphilic, proteolytic bacterium isolated from a decaying algal bloom, and proposal of Proteinivoraceae fam. nov.</title>
        <authorList>
            <person name="Kevbrin V."/>
            <person name="Boltyanskaya Y."/>
            <person name="Zhilina T."/>
            <person name="Kolganova T."/>
            <person name="Lavrentjeva E."/>
            <person name="Kuznetsov B."/>
        </authorList>
    </citation>
    <scope>NUCLEOTIDE SEQUENCE</scope>
    <source>
        <strain evidence="9">Z-910T</strain>
    </source>
</reference>
<evidence type="ECO:0000256" key="5">
    <source>
        <dbReference type="ARBA" id="ARBA00022839"/>
    </source>
</evidence>
<dbReference type="NCBIfam" id="TIGR00644">
    <property type="entry name" value="recJ"/>
    <property type="match status" value="1"/>
</dbReference>
<gene>
    <name evidence="9" type="primary">recJ</name>
    <name evidence="9" type="ORF">PRVXT_000856</name>
</gene>
<comment type="similarity">
    <text evidence="1">Belongs to the RecJ family.</text>
</comment>
<dbReference type="InterPro" id="IPR003156">
    <property type="entry name" value="DHHA1_dom"/>
</dbReference>
<sequence length="788" mass="90166">MDKKWVTYNPCAQQAKTISEQYGISMFLAKLLVNRDVKNIDEFLNPKITNLHNPKMLLGSEESVKRIVSAIEKKEKILIFGDYDVDGITSTAVLFSGLKEVGAELLYHIPIRTEGYGLNKDTLQNYIEQGVTLVITVDCGISAFQEVEFLKNAGVDCIITDHHTPGEVVPDAFCIVNPKQDNCNYPFKELAGVGLAFKLTQAVFQYYKKDNWDKFIDIVALGTVADLVPLVGENRTIVSLGLERMNSHLRPNFKWLAEVSGVSAPIDSYHLGFAFGPRLNAAGRVNDPNQALKLLLCDNEKQGVEIATNLNEQNKCRQELEKEIYKQAVEKVEKMDMNKTKVIVLGDSSWHKGVIGIVASRLVEKYYRPVIILSIDKKEKIATGSSRSVEGFHLYKALQQASHLLEKFGGHAMAAGLSIEINKIEQFRNEINCYAKAVEIDKHLIPKLPVDFTLNPSELDLCLVDEVELLKPFGQENPAPAFVVENLPIANYKLVGKDRNHLKVSFNFKGNWINSIGFKKDYLLDTVSKQDKINVLGYIEKNHYKDKTSLQLKILDLKGLTTDESDSYPLDLRGRDVLKYIQVQESNNHNKEYGVLTNEYYKTNTERYFENYANVSVIDYEQIFKYQLQQKVIVLLHPPCTQMQFRDILAHWGEDKLIIGFKEEKIKLLPTKQFLRFMYTVMRKESSRVGLDLKEVTVLMKLDKSSSYLAHRGLNILVEHDLLKEHNGRFYFNEKGPSNVDIEQGRIFKKYQKQQQVYEKWFQLALTTSLDNLIKSQMFIDEEEKVWI</sequence>
<accession>A0AAU7VPN8</accession>
<dbReference type="PANTHER" id="PTHR30255:SF2">
    <property type="entry name" value="SINGLE-STRANDED-DNA-SPECIFIC EXONUCLEASE RECJ"/>
    <property type="match status" value="1"/>
</dbReference>
<dbReference type="PANTHER" id="PTHR30255">
    <property type="entry name" value="SINGLE-STRANDED-DNA-SPECIFIC EXONUCLEASE RECJ"/>
    <property type="match status" value="1"/>
</dbReference>
<protein>
    <recommendedName>
        <fullName evidence="2">Single-stranded-DNA-specific exonuclease RecJ</fullName>
    </recommendedName>
</protein>
<keyword evidence="4" id="KW-0378">Hydrolase</keyword>
<dbReference type="InterPro" id="IPR041122">
    <property type="entry name" value="RecJ_OB"/>
</dbReference>
<dbReference type="Gene3D" id="3.10.310.30">
    <property type="match status" value="1"/>
</dbReference>
<dbReference type="GO" id="GO:0003676">
    <property type="term" value="F:nucleic acid binding"/>
    <property type="evidence" value="ECO:0007669"/>
    <property type="project" value="InterPro"/>
</dbReference>
<evidence type="ECO:0000256" key="2">
    <source>
        <dbReference type="ARBA" id="ARBA00019841"/>
    </source>
</evidence>
<dbReference type="AlphaFoldDB" id="A0AAU7VPN8"/>
<evidence type="ECO:0000259" key="7">
    <source>
        <dbReference type="Pfam" id="PF02272"/>
    </source>
</evidence>
<dbReference type="Gene3D" id="3.90.1640.30">
    <property type="match status" value="1"/>
</dbReference>
<dbReference type="GO" id="GO:0008409">
    <property type="term" value="F:5'-3' exonuclease activity"/>
    <property type="evidence" value="ECO:0007669"/>
    <property type="project" value="InterPro"/>
</dbReference>
<dbReference type="SUPFAM" id="SSF64182">
    <property type="entry name" value="DHH phosphoesterases"/>
    <property type="match status" value="1"/>
</dbReference>
<evidence type="ECO:0000259" key="8">
    <source>
        <dbReference type="Pfam" id="PF17768"/>
    </source>
</evidence>
<name>A0AAU7VPN8_9FIRM</name>
<keyword evidence="5 9" id="KW-0269">Exonuclease</keyword>
<evidence type="ECO:0000256" key="3">
    <source>
        <dbReference type="ARBA" id="ARBA00022722"/>
    </source>
</evidence>
<dbReference type="GO" id="GO:0006281">
    <property type="term" value="P:DNA repair"/>
    <property type="evidence" value="ECO:0007669"/>
    <property type="project" value="InterPro"/>
</dbReference>
<reference evidence="9" key="2">
    <citation type="submission" date="2024-06" db="EMBL/GenBank/DDBJ databases">
        <authorList>
            <person name="Petrova K.O."/>
            <person name="Toshchakov S.V."/>
            <person name="Boltjanskaja Y.V."/>
            <person name="Kevbrin V."/>
        </authorList>
    </citation>
    <scope>NUCLEOTIDE SEQUENCE</scope>
    <source>
        <strain evidence="9">Z-910T</strain>
    </source>
</reference>
<feature type="domain" description="RecJ OB" evidence="8">
    <location>
        <begin position="450"/>
        <end position="556"/>
    </location>
</feature>
<dbReference type="GO" id="GO:0006310">
    <property type="term" value="P:DNA recombination"/>
    <property type="evidence" value="ECO:0007669"/>
    <property type="project" value="InterPro"/>
</dbReference>
<organism evidence="9">
    <name type="scientific">Proteinivorax tanatarense</name>
    <dbReference type="NCBI Taxonomy" id="1260629"/>
    <lineage>
        <taxon>Bacteria</taxon>
        <taxon>Bacillati</taxon>
        <taxon>Bacillota</taxon>
        <taxon>Clostridia</taxon>
        <taxon>Eubacteriales</taxon>
        <taxon>Proteinivoracaceae</taxon>
        <taxon>Proteinivorax</taxon>
    </lineage>
</organism>
<dbReference type="InterPro" id="IPR038763">
    <property type="entry name" value="DHH_sf"/>
</dbReference>
<feature type="domain" description="DDH" evidence="6">
    <location>
        <begin position="76"/>
        <end position="223"/>
    </location>
</feature>
<dbReference type="InterPro" id="IPR004610">
    <property type="entry name" value="RecJ"/>
</dbReference>
<evidence type="ECO:0000256" key="1">
    <source>
        <dbReference type="ARBA" id="ARBA00005915"/>
    </source>
</evidence>
<evidence type="ECO:0000313" key="9">
    <source>
        <dbReference type="EMBL" id="XBX75703.1"/>
    </source>
</evidence>
<evidence type="ECO:0000259" key="6">
    <source>
        <dbReference type="Pfam" id="PF01368"/>
    </source>
</evidence>
<dbReference type="Pfam" id="PF02272">
    <property type="entry name" value="DHHA1"/>
    <property type="match status" value="1"/>
</dbReference>
<proteinExistence type="inferred from homology"/>
<dbReference type="EMBL" id="CP158367">
    <property type="protein sequence ID" value="XBX75703.1"/>
    <property type="molecule type" value="Genomic_DNA"/>
</dbReference>
<dbReference type="InterPro" id="IPR001667">
    <property type="entry name" value="DDH_dom"/>
</dbReference>
<dbReference type="Pfam" id="PF17768">
    <property type="entry name" value="RecJ_OB"/>
    <property type="match status" value="1"/>
</dbReference>
<keyword evidence="3" id="KW-0540">Nuclease</keyword>
<evidence type="ECO:0000256" key="4">
    <source>
        <dbReference type="ARBA" id="ARBA00022801"/>
    </source>
</evidence>
<dbReference type="RefSeq" id="WP_350344443.1">
    <property type="nucleotide sequence ID" value="NZ_CP158367.1"/>
</dbReference>
<dbReference type="InterPro" id="IPR051673">
    <property type="entry name" value="SSDNA_exonuclease_RecJ"/>
</dbReference>